<dbReference type="EMBL" id="PPTA01000003">
    <property type="protein sequence ID" value="TFB05222.1"/>
    <property type="molecule type" value="Genomic_DNA"/>
</dbReference>
<gene>
    <name evidence="1" type="ORF">CCMA1212_002898</name>
</gene>
<accession>A0ABY2HCG9</accession>
<dbReference type="RefSeq" id="XP_073561423.1">
    <property type="nucleotide sequence ID" value="XM_073700265.1"/>
</dbReference>
<proteinExistence type="predicted"/>
<keyword evidence="2" id="KW-1185">Reference proteome</keyword>
<sequence length="152" mass="16464">MLPCIYTHLHTHSRTLPDTITLSSGPMLQGKGQRSNSNSTATWHLSEVHTCFIHAWYVIPVRSIASCLLGTSRKEAAPLLLSPPLPPNAEKPTTRLLLPSIARSSFLNGNSATIRPTAFAPFYMLCSTQPKVSSSPSSKIRGSTQCGPCQCM</sequence>
<name>A0ABY2HCG9_9HYPO</name>
<evidence type="ECO:0000313" key="2">
    <source>
        <dbReference type="Proteomes" id="UP001642720"/>
    </source>
</evidence>
<organism evidence="1 2">
    <name type="scientific">Trichoderma ghanense</name>
    <dbReference type="NCBI Taxonomy" id="65468"/>
    <lineage>
        <taxon>Eukaryota</taxon>
        <taxon>Fungi</taxon>
        <taxon>Dikarya</taxon>
        <taxon>Ascomycota</taxon>
        <taxon>Pezizomycotina</taxon>
        <taxon>Sordariomycetes</taxon>
        <taxon>Hypocreomycetidae</taxon>
        <taxon>Hypocreales</taxon>
        <taxon>Hypocreaceae</taxon>
        <taxon>Trichoderma</taxon>
    </lineage>
</organism>
<reference evidence="1 2" key="1">
    <citation type="submission" date="2018-01" db="EMBL/GenBank/DDBJ databases">
        <title>Genome characterization of the sugarcane-associated fungus Trichoderma ghanense CCMA-1212 and their application in lignocelulose bioconversion.</title>
        <authorList>
            <person name="Steindorff A.S."/>
            <person name="Mendes T.D."/>
            <person name="Vilela E.S.D."/>
            <person name="Rodrigues D.S."/>
            <person name="Formighieri E.F."/>
            <person name="Melo I.S."/>
            <person name="Favaro L.C.L."/>
        </authorList>
    </citation>
    <scope>NUCLEOTIDE SEQUENCE [LARGE SCALE GENOMIC DNA]</scope>
    <source>
        <strain evidence="1 2">CCMA-1212</strain>
    </source>
</reference>
<evidence type="ECO:0000313" key="1">
    <source>
        <dbReference type="EMBL" id="TFB05222.1"/>
    </source>
</evidence>
<comment type="caution">
    <text evidence="1">The sequence shown here is derived from an EMBL/GenBank/DDBJ whole genome shotgun (WGS) entry which is preliminary data.</text>
</comment>
<dbReference type="Proteomes" id="UP001642720">
    <property type="component" value="Unassembled WGS sequence"/>
</dbReference>
<protein>
    <submittedName>
        <fullName evidence="1">Uncharacterized protein</fullName>
    </submittedName>
</protein>
<dbReference type="GeneID" id="300574715"/>